<feature type="compositionally biased region" description="Low complexity" evidence="6">
    <location>
        <begin position="115"/>
        <end position="130"/>
    </location>
</feature>
<keyword evidence="4" id="KW-0732">Signal</keyword>
<proteinExistence type="predicted"/>
<dbReference type="InterPro" id="IPR012706">
    <property type="entry name" value="Rib_alpha_Esp_rpt"/>
</dbReference>
<evidence type="ECO:0000259" key="8">
    <source>
        <dbReference type="PROSITE" id="PS50847"/>
    </source>
</evidence>
<feature type="compositionally biased region" description="Polar residues" evidence="6">
    <location>
        <begin position="2141"/>
        <end position="2151"/>
    </location>
</feature>
<dbReference type="NCBIfam" id="TIGR02331">
    <property type="entry name" value="rib_alpha"/>
    <property type="match status" value="11"/>
</dbReference>
<dbReference type="EMBL" id="PZDI01000002">
    <property type="protein sequence ID" value="PTH19694.1"/>
    <property type="molecule type" value="Genomic_DNA"/>
</dbReference>
<feature type="region of interest" description="Disordered" evidence="6">
    <location>
        <begin position="2303"/>
        <end position="2322"/>
    </location>
</feature>
<keyword evidence="7" id="KW-0812">Transmembrane</keyword>
<feature type="compositionally biased region" description="Acidic residues" evidence="6">
    <location>
        <begin position="93"/>
        <end position="114"/>
    </location>
</feature>
<feature type="compositionally biased region" description="Acidic residues" evidence="6">
    <location>
        <begin position="186"/>
        <end position="198"/>
    </location>
</feature>
<feature type="region of interest" description="Disordered" evidence="6">
    <location>
        <begin position="1500"/>
        <end position="1534"/>
    </location>
</feature>
<feature type="region of interest" description="Disordered" evidence="6">
    <location>
        <begin position="2520"/>
        <end position="2558"/>
    </location>
</feature>
<feature type="region of interest" description="Disordered" evidence="6">
    <location>
        <begin position="1159"/>
        <end position="1178"/>
    </location>
</feature>
<feature type="compositionally biased region" description="Polar residues" evidence="6">
    <location>
        <begin position="220"/>
        <end position="233"/>
    </location>
</feature>
<feature type="region of interest" description="Disordered" evidence="6">
    <location>
        <begin position="848"/>
        <end position="876"/>
    </location>
</feature>
<dbReference type="RefSeq" id="WP_107397997.1">
    <property type="nucleotide sequence ID" value="NZ_PZDI01000002.1"/>
</dbReference>
<dbReference type="PROSITE" id="PS50847">
    <property type="entry name" value="GRAM_POS_ANCHORING"/>
    <property type="match status" value="1"/>
</dbReference>
<feature type="region of interest" description="Disordered" evidence="6">
    <location>
        <begin position="1104"/>
        <end position="1144"/>
    </location>
</feature>
<reference evidence="9 10" key="1">
    <citation type="journal article" date="2016" name="Front. Microbiol.">
        <title>Comprehensive Phylogenetic Analysis of Bovine Non-aureus Staphylococci Species Based on Whole-Genome Sequencing.</title>
        <authorList>
            <person name="Naushad S."/>
            <person name="Barkema H.W."/>
            <person name="Luby C."/>
            <person name="Condas L.A."/>
            <person name="Nobrega D.B."/>
            <person name="Carson D.A."/>
            <person name="De Buck J."/>
        </authorList>
    </citation>
    <scope>NUCLEOTIDE SEQUENCE [LARGE SCALE GENOMIC DNA]</scope>
    <source>
        <strain evidence="9 10">SNUC 993</strain>
    </source>
</reference>
<dbReference type="NCBIfam" id="TIGR01168">
    <property type="entry name" value="YSIRK_signal"/>
    <property type="match status" value="1"/>
</dbReference>
<comment type="caution">
    <text evidence="9">The sequence shown here is derived from an EMBL/GenBank/DDBJ whole genome shotgun (WGS) entry which is preliminary data.</text>
</comment>
<feature type="region of interest" description="Disordered" evidence="6">
    <location>
        <begin position="2267"/>
        <end position="2286"/>
    </location>
</feature>
<feature type="region of interest" description="Disordered" evidence="6">
    <location>
        <begin position="2727"/>
        <end position="2750"/>
    </location>
</feature>
<feature type="region of interest" description="Disordered" evidence="6">
    <location>
        <begin position="1330"/>
        <end position="1369"/>
    </location>
</feature>
<dbReference type="Pfam" id="PF04650">
    <property type="entry name" value="YSIRK_signal"/>
    <property type="match status" value="1"/>
</dbReference>
<feature type="region of interest" description="Disordered" evidence="6">
    <location>
        <begin position="1841"/>
        <end position="1873"/>
    </location>
</feature>
<dbReference type="Pfam" id="PF00746">
    <property type="entry name" value="Gram_pos_anchor"/>
    <property type="match status" value="1"/>
</dbReference>
<dbReference type="Pfam" id="PF08428">
    <property type="entry name" value="Rib"/>
    <property type="match status" value="23"/>
</dbReference>
<feature type="region of interest" description="Disordered" evidence="6">
    <location>
        <begin position="2773"/>
        <end position="2942"/>
    </location>
</feature>
<sequence>MENSKFTEKERRNRYSIRKFSVGTASLLIGATLIFGIGNHAQASEVEHQESNVSDSNKDADTDEDTVDAEAQGSVETAPATEASSQDVTEAVEAPEAEAEEASPEVSSEDDASVTEDSSATESTESQTEAESTEEEPESDVEAPTSDVETPASQGTSKPEVDKATEQDSEASESTEAPGEEAPGTETEETTVEEEPQSDVEAPTSHEVVKPEVTGEAPQATPNNKGEEAQSTNHKVETAQPAKEQASTSASQAFDIEDVNDKASAAAYYASVTNVSTEEAQKVVDSLELEDSEITPESFAYALAQRFADEQARDEVVATLLGTTREARSTAVTRAANEPKITAASKKVIEADAIKNGYIKTATDATNAANTLSGRAWLVDKGTPATMTNGLTPVPEGTKVYLQFMDTDGAVSPTYSASTTNKLSNVDGSQVGPGAYAFDLRQGWVDANGKLHKFSASPGQRYRIWINDFKTGNGNTASMLRVAGGFFPGTFVNSTTGNNLGQFQLVGTNMQRTGIFMSIQPTNGYMTKNNKQWIHDTQGPLAAPAVVVQAKNTISGHVWLETGAGDEFNSATGPNKNLRDPAAAGYTVVMSSLTKQGGQAYKAQIERLPDAEKAAATKRLLTQHPEYISATVYGETDAEGKYTLRFPNGTLDDEHVYGYVLDKKGNIIKAYSSFTTPEFRAPNSNLSFTPQAAPAQNLFMAPMWYNVNFAVVESSTDVDLNIVNYNNTDKPAVAGDKVNIDITGTQLSPLPTRIEWRDKTGRVVKNTGDITSIKDGETKGTFTVPSNVKDGDVYTAILIVADKEVAADSFVVKVTNAKTYEPTAKEVTKDYGTPVTEDDVKRAVTVPKFPTTGKQPTVTIDDPSQLPNGNTPGRSEVDVTVGYPDGSTDKIKVPVTIGQQSDASKYEPVPGSVTKDYGTPVTADEVTSAVTVPNFPANGKQPTITVDDPSTLPNGNTAGRTEVPVTVGYPDGTTDKVKVPVIVGEQPNASKYEPNVNEVTKDYGTPVTADEVTSAVTVPNFPANSKQPTITVDDPSTLPNGNTEGTTEVDVTVGYPDGTKDKVKVPVTIGKQSDASKYEPVPGTVNKDHGTPVTVDEVTSAVTVPNYPTTGDQPTITVDDPSQLPNGNTEGTTEVDVTVGYPDGTKDKVKVPVTIGKQSDASKYEPVPGTVNKDHGTPVTADEVTSAVTVPNYPTTGDQPTITVDDPSQLPNGNTEGTTEVDVTVGYPDGTKDKVKVPVTIGKQSDASKYEPVPGTVTKDHGTPVTPEDITNAITIPNYPTDGQPPKITFDSNQVPDGNTPGTTEVDVTVEYPDGSKDKVKVPVTVGKQSDASKYEPVPGTVTKDHGTPVTPEDITNAITIPNYPTDGKAPKLTFEDSQIPNGNTEGTTEVDVTVEYPDGSTDKVKVPVTIGKQSDASKYEPVPGSVNKDHGTPVTPEDITNAITIPNYPTDGQPPKITFDPNQVPDGNTPGTTEVDVTVEYPDGSKDKVKVPVTVGKQSDASKYEPVPGTVTKDHGTPATPEDITNAITIPNYPTDGQPPKITFEDSQIPNGNTEGTTEVDVTVEYPDGSKDHVKVPVTIGKQSDASKYEPVPGSVNKDYGTPVTPEDITNAITIPNYPTDGKSPKLTFEDSQIPNGNTEGTTEVDVTVEYPDGSKDKVKVPVTIGKQSDASKYEPVPGTVTKDHGTPVTPEDITNAITIPNYPTDGKAPKLTFEDSQIPNGNTEGTTEVDVTVEYPDGSTDKVKVPVTIGKQSDASKYEPVPGSVNKDHGTPVTPEDITNAITIPNYPTNGQPPKITFEDSQIPNGNTEGTTEVDVTVEYPDGSTDKVKVPVTIGKQSDASKYEPVPGSVNKDYGTPVTPEDITNAITIPNYPTDGKAPKLTFEDSQIPNGNTEGTTEVDVTVEYPDGSKDHVKVPVTIGKQSDASKYEPVPGTVTKDHGTPVTPEDITNAITIPNYPTDGKSPKLTFEDSQIPNGNTSGTTEVDVTVEYPDGSKDHVKVPVTIGKQSDASKYEPVPGSVNKDYGTPVTPEDITNAITIPNYPTNGQPPKITFEDSQIPNGNTEGTTEVDVTVEYPDGSKDKVKVPVTIGKQSDASKYEPVPGSVNKDHGTPVTPEDITNAITIPNYPTDGKSPKLTFEDSQIPNGNTPGTYEIDVTVEYPDGSKDHVKVPVTIGKQSDASKYEPVPGSVNKDHGTPVTPEDITNAITIPNYPTDGKSPKLTFEDSQIPNGNTPGTYEIDVTVEYPDGSKDHVKVPITIGKETDASKYEPVPGTVTKDHGTPVTPEDIANAITIPNYPTNGKSPKLTFEDSQIPNGNTSGTYEIDVTVEYPDGSKDHVKVPITIGKETDASKYEPVPGTVTKDHGTPVTPEDITNAITIPNYPTDGKSPKLTFEDSQIPNGNTEGTTEVDVTVEYPDGSKDKVKVPVTIGKQSDASKYEPVPGSVNKDHGTPVTPEDITNAITIPNYPTDGKSPKFTFEDSQIPNGNTPGTYEIDVTVEYPDGSKDHVKVPVTIGKQSDASKYEPVPGTVTKEHGTPVTPEDITNAITIPNYPTDGKSPKFTFEDSQIPNGNTPGTYEIDVTVEYPDGSKDHVKVPVTIGKQSDASKYEPVPGTVTKEHGTPVTPEDITNAITIPNYPTDGKSPKFTFEDSQIPNGNTPGTYEIDVTVEYPDGSKDHVKVPITIGKETDASKYEPVPGKVTKEHGTPITADDVIGAISIPNYPIDGDHPKVTIDNPGQLPDGSTPGTTEIDVTIEYPDGSKDHIKVPVTVKEGSDMNNGGNSGPGTDTGSNTGDGSGNNTDTETGGDSNMNNGDNSGSDSDTGSNTGDGSGNNTDTETGGDSNMNNGDNSGSDSDAGSNAGDESGSNTDMQNGEDSDMNGGDHATSSPNMGDQTGSNMANEQSNVEANHSHSMGNDNAKHHDEAAAMKDQKLPDTGETSNQNATLLGGLFAALGSIFLFGRRRKDKEEK</sequence>
<comment type="subcellular location">
    <subcellularLocation>
        <location evidence="1">Secreted</location>
        <location evidence="1">Cell wall</location>
        <topology evidence="1">Peptidoglycan-anchor</topology>
    </subcellularLocation>
</comment>
<feature type="region of interest" description="Disordered" evidence="6">
    <location>
        <begin position="2435"/>
        <end position="2491"/>
    </location>
</feature>
<feature type="compositionally biased region" description="Polar residues" evidence="6">
    <location>
        <begin position="2226"/>
        <end position="2236"/>
    </location>
</feature>
<feature type="compositionally biased region" description="Basic and acidic residues" evidence="6">
    <location>
        <begin position="2919"/>
        <end position="2936"/>
    </location>
</feature>
<feature type="region of interest" description="Disordered" evidence="6">
    <location>
        <begin position="2180"/>
        <end position="2236"/>
    </location>
</feature>
<feature type="region of interest" description="Disordered" evidence="6">
    <location>
        <begin position="1924"/>
        <end position="1965"/>
    </location>
</feature>
<feature type="compositionally biased region" description="Low complexity" evidence="6">
    <location>
        <begin position="175"/>
        <end position="185"/>
    </location>
</feature>
<feature type="region of interest" description="Disordered" evidence="6">
    <location>
        <begin position="2010"/>
        <end position="2048"/>
    </location>
</feature>
<gene>
    <name evidence="9" type="ORF">BU607_00560</name>
</gene>
<feature type="compositionally biased region" description="Polar residues" evidence="6">
    <location>
        <begin position="1019"/>
        <end position="1030"/>
    </location>
</feature>
<feature type="compositionally biased region" description="Polar residues" evidence="6">
    <location>
        <begin position="1189"/>
        <end position="1202"/>
    </location>
</feature>
<feature type="compositionally biased region" description="Acidic residues" evidence="6">
    <location>
        <begin position="131"/>
        <end position="141"/>
    </location>
</feature>
<feature type="compositionally biased region" description="Basic and acidic residues" evidence="6">
    <location>
        <begin position="45"/>
        <end position="60"/>
    </location>
</feature>
<accession>A0ABX5IIW0</accession>
<feature type="region of interest" description="Disordered" evidence="6">
    <location>
        <begin position="1245"/>
        <end position="1280"/>
    </location>
</feature>
<feature type="region of interest" description="Disordered" evidence="6">
    <location>
        <begin position="1670"/>
        <end position="1709"/>
    </location>
</feature>
<feature type="compositionally biased region" description="Low complexity" evidence="6">
    <location>
        <begin position="1215"/>
        <end position="1226"/>
    </location>
</feature>
<feature type="region of interest" description="Disordered" evidence="6">
    <location>
        <begin position="932"/>
        <end position="972"/>
    </location>
</feature>
<evidence type="ECO:0000256" key="1">
    <source>
        <dbReference type="ARBA" id="ARBA00004168"/>
    </source>
</evidence>
<keyword evidence="3" id="KW-0964">Secreted</keyword>
<feature type="region of interest" description="Disordered" evidence="6">
    <location>
        <begin position="1585"/>
        <end position="1625"/>
    </location>
</feature>
<evidence type="ECO:0000256" key="3">
    <source>
        <dbReference type="ARBA" id="ARBA00022525"/>
    </source>
</evidence>
<feature type="compositionally biased region" description="Polar residues" evidence="6">
    <location>
        <begin position="2037"/>
        <end position="2048"/>
    </location>
</feature>
<evidence type="ECO:0000256" key="7">
    <source>
        <dbReference type="SAM" id="Phobius"/>
    </source>
</evidence>
<keyword evidence="7" id="KW-1133">Transmembrane helix</keyword>
<dbReference type="InterPro" id="IPR019931">
    <property type="entry name" value="LPXTG_anchor"/>
</dbReference>
<evidence type="ECO:0000256" key="2">
    <source>
        <dbReference type="ARBA" id="ARBA00022512"/>
    </source>
</evidence>
<protein>
    <recommendedName>
        <fullName evidence="8">Gram-positive cocci surface proteins LPxTG domain-containing protein</fullName>
    </recommendedName>
</protein>
<feature type="region of interest" description="Disordered" evidence="6">
    <location>
        <begin position="44"/>
        <end position="254"/>
    </location>
</feature>
<feature type="region of interest" description="Disordered" evidence="6">
    <location>
        <begin position="1189"/>
        <end position="1230"/>
    </location>
</feature>
<feature type="compositionally biased region" description="Polar residues" evidence="6">
    <location>
        <begin position="2311"/>
        <end position="2322"/>
    </location>
</feature>
<dbReference type="NCBIfam" id="TIGR01167">
    <property type="entry name" value="LPXTG_anchor"/>
    <property type="match status" value="1"/>
</dbReference>
<keyword evidence="5" id="KW-0572">Peptidoglycan-anchor</keyword>
<organism evidence="9 10">
    <name type="scientific">Staphylococcus auricularis</name>
    <dbReference type="NCBI Taxonomy" id="29379"/>
    <lineage>
        <taxon>Bacteria</taxon>
        <taxon>Bacillati</taxon>
        <taxon>Bacillota</taxon>
        <taxon>Bacilli</taxon>
        <taxon>Bacillales</taxon>
        <taxon>Staphylococcaceae</taxon>
        <taxon>Staphylococcus</taxon>
    </lineage>
</organism>
<evidence type="ECO:0000313" key="10">
    <source>
        <dbReference type="Proteomes" id="UP000242694"/>
    </source>
</evidence>
<dbReference type="InterPro" id="IPR005877">
    <property type="entry name" value="YSIRK_signal_dom"/>
</dbReference>
<feature type="compositionally biased region" description="Polar residues" evidence="6">
    <location>
        <begin position="1104"/>
        <end position="1116"/>
    </location>
</feature>
<feature type="region of interest" description="Disordered" evidence="6">
    <location>
        <begin position="1019"/>
        <end position="1057"/>
    </location>
</feature>
<feature type="compositionally biased region" description="Polar residues" evidence="6">
    <location>
        <begin position="2481"/>
        <end position="2491"/>
    </location>
</feature>
<feature type="compositionally biased region" description="Low complexity" evidence="6">
    <location>
        <begin position="2786"/>
        <end position="2869"/>
    </location>
</feature>
<evidence type="ECO:0000256" key="4">
    <source>
        <dbReference type="ARBA" id="ARBA00022729"/>
    </source>
</evidence>
<keyword evidence="2" id="KW-0134">Cell wall</keyword>
<feature type="compositionally biased region" description="Polar residues" evidence="6">
    <location>
        <begin position="1782"/>
        <end position="1793"/>
    </location>
</feature>
<evidence type="ECO:0000256" key="5">
    <source>
        <dbReference type="ARBA" id="ARBA00023088"/>
    </source>
</evidence>
<keyword evidence="7" id="KW-0472">Membrane</keyword>
<evidence type="ECO:0000256" key="6">
    <source>
        <dbReference type="SAM" id="MobiDB-lite"/>
    </source>
</evidence>
<feature type="region of interest" description="Disordered" evidence="6">
    <location>
        <begin position="2605"/>
        <end position="2643"/>
    </location>
</feature>
<keyword evidence="10" id="KW-1185">Reference proteome</keyword>
<feature type="compositionally biased region" description="Low complexity" evidence="6">
    <location>
        <begin position="1129"/>
        <end position="1140"/>
    </location>
</feature>
<feature type="compositionally biased region" description="Low complexity" evidence="6">
    <location>
        <begin position="1043"/>
        <end position="1054"/>
    </location>
</feature>
<feature type="compositionally biased region" description="Polar residues" evidence="6">
    <location>
        <begin position="147"/>
        <end position="157"/>
    </location>
</feature>
<feature type="region of interest" description="Disordered" evidence="6">
    <location>
        <begin position="1755"/>
        <end position="1793"/>
    </location>
</feature>
<evidence type="ECO:0000313" key="9">
    <source>
        <dbReference type="EMBL" id="PTH19694.1"/>
    </source>
</evidence>
<dbReference type="InterPro" id="IPR059115">
    <property type="entry name" value="Rib"/>
</dbReference>
<feature type="compositionally biased region" description="Polar residues" evidence="6">
    <location>
        <begin position="2886"/>
        <end position="2917"/>
    </location>
</feature>
<feature type="domain" description="Gram-positive cocci surface proteins LPxTG" evidence="8">
    <location>
        <begin position="2934"/>
        <end position="2971"/>
    </location>
</feature>
<name>A0ABX5IIW0_9STAP</name>
<dbReference type="Proteomes" id="UP000242694">
    <property type="component" value="Unassembled WGS sequence"/>
</dbReference>
<feature type="transmembrane region" description="Helical" evidence="7">
    <location>
        <begin position="20"/>
        <end position="38"/>
    </location>
</feature>
<feature type="transmembrane region" description="Helical" evidence="7">
    <location>
        <begin position="2945"/>
        <end position="2962"/>
    </location>
</feature>
<feature type="region of interest" description="Disordered" evidence="6">
    <location>
        <begin position="1415"/>
        <end position="1450"/>
    </location>
</feature>
<feature type="region of interest" description="Disordered" evidence="6">
    <location>
        <begin position="2095"/>
        <end position="2151"/>
    </location>
</feature>
<feature type="region of interest" description="Disordered" evidence="6">
    <location>
        <begin position="2352"/>
        <end position="2390"/>
    </location>
</feature>